<evidence type="ECO:0000256" key="1">
    <source>
        <dbReference type="SAM" id="MobiDB-lite"/>
    </source>
</evidence>
<keyword evidence="4" id="KW-1185">Reference proteome</keyword>
<dbReference type="AlphaFoldDB" id="A0A9P3HFG0"/>
<evidence type="ECO:0000256" key="2">
    <source>
        <dbReference type="SAM" id="Phobius"/>
    </source>
</evidence>
<protein>
    <submittedName>
        <fullName evidence="3">Uncharacterized protein</fullName>
    </submittedName>
</protein>
<keyword evidence="2" id="KW-0812">Transmembrane</keyword>
<dbReference type="PANTHER" id="PTHR34862:SF1">
    <property type="entry name" value="SPARK DOMAIN-CONTAINING PROTEIN"/>
    <property type="match status" value="1"/>
</dbReference>
<accession>A0A9P3HFG0</accession>
<proteinExistence type="predicted"/>
<evidence type="ECO:0000313" key="4">
    <source>
        <dbReference type="Proteomes" id="UP000827284"/>
    </source>
</evidence>
<gene>
    <name evidence="3" type="ORF">EMPS_08112</name>
</gene>
<name>A0A9P3HFG0_9FUNG</name>
<dbReference type="PANTHER" id="PTHR34862">
    <property type="entry name" value="SPARK DOMAIN-CONTAINING PROTEIN"/>
    <property type="match status" value="1"/>
</dbReference>
<keyword evidence="2" id="KW-0472">Membrane</keyword>
<dbReference type="OrthoDB" id="2536450at2759"/>
<dbReference type="EMBL" id="BQFW01000011">
    <property type="protein sequence ID" value="GJJ75754.1"/>
    <property type="molecule type" value="Genomic_DNA"/>
</dbReference>
<comment type="caution">
    <text evidence="3">The sequence shown here is derived from an EMBL/GenBank/DDBJ whole genome shotgun (WGS) entry which is preliminary data.</text>
</comment>
<reference evidence="3" key="1">
    <citation type="submission" date="2021-11" db="EMBL/GenBank/DDBJ databases">
        <authorList>
            <person name="Herlambang A."/>
            <person name="Guo Y."/>
            <person name="Takashima Y."/>
            <person name="Nishizawa T."/>
        </authorList>
    </citation>
    <scope>NUCLEOTIDE SEQUENCE</scope>
    <source>
        <strain evidence="3">E1425</strain>
    </source>
</reference>
<evidence type="ECO:0000313" key="3">
    <source>
        <dbReference type="EMBL" id="GJJ75754.1"/>
    </source>
</evidence>
<dbReference type="Proteomes" id="UP000827284">
    <property type="component" value="Unassembled WGS sequence"/>
</dbReference>
<reference evidence="3" key="2">
    <citation type="journal article" date="2022" name="Microbiol. Resour. Announc.">
        <title>Whole-Genome Sequence of Entomortierella parvispora E1425, a Mucoromycotan Fungus Associated with Burkholderiaceae-Related Endosymbiotic Bacteria.</title>
        <authorList>
            <person name="Herlambang A."/>
            <person name="Guo Y."/>
            <person name="Takashima Y."/>
            <person name="Narisawa K."/>
            <person name="Ohta H."/>
            <person name="Nishizawa T."/>
        </authorList>
    </citation>
    <scope>NUCLEOTIDE SEQUENCE</scope>
    <source>
        <strain evidence="3">E1425</strain>
    </source>
</reference>
<organism evidence="3 4">
    <name type="scientific">Entomortierella parvispora</name>
    <dbReference type="NCBI Taxonomy" id="205924"/>
    <lineage>
        <taxon>Eukaryota</taxon>
        <taxon>Fungi</taxon>
        <taxon>Fungi incertae sedis</taxon>
        <taxon>Mucoromycota</taxon>
        <taxon>Mortierellomycotina</taxon>
        <taxon>Mortierellomycetes</taxon>
        <taxon>Mortierellales</taxon>
        <taxon>Mortierellaceae</taxon>
        <taxon>Entomortierella</taxon>
    </lineage>
</organism>
<sequence length="297" mass="32097">MSSTLSPPGSSITSSFPPSSSRLSTISLLLAFFLILQTIPLPTTDASFLDQCTIGFSALLTDRGVNACVPIGPLTTLVTDDITPQLLNDTTTTFCRLPDCSPATVTLIENTINQNCLNTSEDYSDMQAIYEVASLYVPLKQGLCQRIDPPKNGTFCLTVLADSLEQYVKKHPQINNWDVILNQTLFQQYVASIPDSLLCTDCNKAMITPVISFVSTRQLNLDPALVASVRGIQFLIQKRCGPNFVDGVAPAPISSPVPSQSQSGLGSNSLLMVSQWLWTLASTGTAVAFFAYTFNHS</sequence>
<feature type="transmembrane region" description="Helical" evidence="2">
    <location>
        <begin position="276"/>
        <end position="294"/>
    </location>
</feature>
<feature type="region of interest" description="Disordered" evidence="1">
    <location>
        <begin position="1"/>
        <end position="20"/>
    </location>
</feature>
<keyword evidence="2" id="KW-1133">Transmembrane helix</keyword>